<proteinExistence type="predicted"/>
<dbReference type="Proteomes" id="UP000613030">
    <property type="component" value="Unassembled WGS sequence"/>
</dbReference>
<accession>A0ABS1KXG1</accession>
<dbReference type="EMBL" id="JAERRB010000008">
    <property type="protein sequence ID" value="MBL0743893.1"/>
    <property type="molecule type" value="Genomic_DNA"/>
</dbReference>
<evidence type="ECO:0000313" key="2">
    <source>
        <dbReference type="Proteomes" id="UP000613030"/>
    </source>
</evidence>
<comment type="caution">
    <text evidence="1">The sequence shown here is derived from an EMBL/GenBank/DDBJ whole genome shotgun (WGS) entry which is preliminary data.</text>
</comment>
<gene>
    <name evidence="1" type="ORF">JI741_21860</name>
</gene>
<protein>
    <submittedName>
        <fullName evidence="1">Uncharacterized protein</fullName>
    </submittedName>
</protein>
<reference evidence="1 2" key="1">
    <citation type="submission" date="2021-01" db="EMBL/GenBank/DDBJ databases">
        <title>Chryseolinea sp. Jin1 Genome sequencing and assembly.</title>
        <authorList>
            <person name="Kim I."/>
        </authorList>
    </citation>
    <scope>NUCLEOTIDE SEQUENCE [LARGE SCALE GENOMIC DNA]</scope>
    <source>
        <strain evidence="1 2">Jin1</strain>
    </source>
</reference>
<dbReference type="RefSeq" id="WP_202013471.1">
    <property type="nucleotide sequence ID" value="NZ_JAERRB010000008.1"/>
</dbReference>
<name>A0ABS1KXG1_9BACT</name>
<sequence>MSLPPCQLRTFKNTYPDYNFQSIYDTIKAHFPIDDPEKYTEENIQSFPGLEKIAKAMNDNFVDAKQYRQWSALNKLLKKEMKKKVESTFSLFNFCYSGAVVLEEIKNANFIKSKKLHFYISVLGPYFSICGIDSSTVMMPWDSSIENFPFEATHAVTISPAFEYETAFRSLEDKIRQRFPGYSFVPYDIGMCTLKGISFENDHSRDPRMTNTIYEGLYGQLAVHTAMPRGDGRYGFADWTRPWTKTEQVLANELSNHLTQSVEETTAHRVWKLTGHKRLDNSGKLRHVMFGSDMLPDLLDLCHPSKAIVWSAGGRAPHEVSYRLTDDLIQLSSTFRLRIINITKSTLIANLALDIRHESLSVNGEFLELKFVDASGVVDPKNLKR</sequence>
<evidence type="ECO:0000313" key="1">
    <source>
        <dbReference type="EMBL" id="MBL0743893.1"/>
    </source>
</evidence>
<organism evidence="1 2">
    <name type="scientific">Chryseolinea lacunae</name>
    <dbReference type="NCBI Taxonomy" id="2801331"/>
    <lineage>
        <taxon>Bacteria</taxon>
        <taxon>Pseudomonadati</taxon>
        <taxon>Bacteroidota</taxon>
        <taxon>Cytophagia</taxon>
        <taxon>Cytophagales</taxon>
        <taxon>Fulvivirgaceae</taxon>
        <taxon>Chryseolinea</taxon>
    </lineage>
</organism>
<keyword evidence="2" id="KW-1185">Reference proteome</keyword>